<sequence length="77" mass="8657">MPDRASTTAYSKVSVKSQTVLPPEVREHLSIRPGDRLRYRITPDGIRIDKAPPEGEDPFVAFTEWAGPIDDEDYADL</sequence>
<protein>
    <submittedName>
        <fullName evidence="3">Antidote-toxin recognition MazE, antitoxin</fullName>
    </submittedName>
</protein>
<dbReference type="STRING" id="582672.SAMN05216360_114147"/>
<dbReference type="Proteomes" id="UP000198704">
    <property type="component" value="Unassembled WGS sequence"/>
</dbReference>
<evidence type="ECO:0000313" key="3">
    <source>
        <dbReference type="EMBL" id="SDO08125.1"/>
    </source>
</evidence>
<dbReference type="SUPFAM" id="SSF89447">
    <property type="entry name" value="AbrB/MazE/MraZ-like"/>
    <property type="match status" value="1"/>
</dbReference>
<keyword evidence="1" id="KW-0238">DNA-binding</keyword>
<feature type="domain" description="SpoVT-AbrB" evidence="2">
    <location>
        <begin position="8"/>
        <end position="54"/>
    </location>
</feature>
<proteinExistence type="predicted"/>
<organism evidence="3 4">
    <name type="scientific">Methylobacterium phyllostachyos</name>
    <dbReference type="NCBI Taxonomy" id="582672"/>
    <lineage>
        <taxon>Bacteria</taxon>
        <taxon>Pseudomonadati</taxon>
        <taxon>Pseudomonadota</taxon>
        <taxon>Alphaproteobacteria</taxon>
        <taxon>Hyphomicrobiales</taxon>
        <taxon>Methylobacteriaceae</taxon>
        <taxon>Methylobacterium</taxon>
    </lineage>
</organism>
<evidence type="ECO:0000313" key="4">
    <source>
        <dbReference type="Proteomes" id="UP000198704"/>
    </source>
</evidence>
<evidence type="ECO:0000256" key="1">
    <source>
        <dbReference type="PROSITE-ProRule" id="PRU01076"/>
    </source>
</evidence>
<dbReference type="InterPro" id="IPR037914">
    <property type="entry name" value="SpoVT-AbrB_sf"/>
</dbReference>
<dbReference type="AlphaFoldDB" id="A0A1H0GMK1"/>
<dbReference type="GO" id="GO:0003677">
    <property type="term" value="F:DNA binding"/>
    <property type="evidence" value="ECO:0007669"/>
    <property type="project" value="UniProtKB-UniRule"/>
</dbReference>
<dbReference type="OrthoDB" id="9809003at2"/>
<name>A0A1H0GMK1_9HYPH</name>
<reference evidence="4" key="1">
    <citation type="submission" date="2016-10" db="EMBL/GenBank/DDBJ databases">
        <authorList>
            <person name="Varghese N."/>
            <person name="Submissions S."/>
        </authorList>
    </citation>
    <scope>NUCLEOTIDE SEQUENCE [LARGE SCALE GENOMIC DNA]</scope>
    <source>
        <strain evidence="4">BL47</strain>
    </source>
</reference>
<evidence type="ECO:0000259" key="2">
    <source>
        <dbReference type="PROSITE" id="PS51740"/>
    </source>
</evidence>
<dbReference type="Gene3D" id="2.10.260.10">
    <property type="match status" value="1"/>
</dbReference>
<dbReference type="PROSITE" id="PS51740">
    <property type="entry name" value="SPOVT_ABRB"/>
    <property type="match status" value="1"/>
</dbReference>
<gene>
    <name evidence="3" type="ORF">SAMN05216360_114147</name>
</gene>
<dbReference type="SMART" id="SM00966">
    <property type="entry name" value="SpoVT_AbrB"/>
    <property type="match status" value="1"/>
</dbReference>
<accession>A0A1H0GMK1</accession>
<keyword evidence="4" id="KW-1185">Reference proteome</keyword>
<dbReference type="RefSeq" id="WP_091719577.1">
    <property type="nucleotide sequence ID" value="NZ_FNHS01000014.1"/>
</dbReference>
<dbReference type="Pfam" id="PF04014">
    <property type="entry name" value="MazE_antitoxin"/>
    <property type="match status" value="1"/>
</dbReference>
<dbReference type="InterPro" id="IPR007159">
    <property type="entry name" value="SpoVT-AbrB_dom"/>
</dbReference>
<dbReference type="EMBL" id="FNHS01000014">
    <property type="protein sequence ID" value="SDO08125.1"/>
    <property type="molecule type" value="Genomic_DNA"/>
</dbReference>